<accession>A0A099J4S2</accession>
<protein>
    <submittedName>
        <fullName evidence="1">Uncharacterized protein</fullName>
    </submittedName>
</protein>
<proteinExistence type="predicted"/>
<name>A0A099J4S2_9MICO</name>
<dbReference type="AlphaFoldDB" id="A0A099J4S2"/>
<comment type="caution">
    <text evidence="1">The sequence shown here is derived from an EMBL/GenBank/DDBJ whole genome shotgun (WGS) entry which is preliminary data.</text>
</comment>
<organism evidence="1 2">
    <name type="scientific">Cryobacterium roopkundense</name>
    <dbReference type="NCBI Taxonomy" id="1001240"/>
    <lineage>
        <taxon>Bacteria</taxon>
        <taxon>Bacillati</taxon>
        <taxon>Actinomycetota</taxon>
        <taxon>Actinomycetes</taxon>
        <taxon>Micrococcales</taxon>
        <taxon>Microbacteriaceae</taxon>
        <taxon>Cryobacterium</taxon>
    </lineage>
</organism>
<keyword evidence="2" id="KW-1185">Reference proteome</keyword>
<evidence type="ECO:0000313" key="1">
    <source>
        <dbReference type="EMBL" id="KGJ72453.1"/>
    </source>
</evidence>
<sequence length="97" mass="10643">MEGIVTIEGQIIVTLLGQTAMKRSKTVSLSMNQFGQLPTVLINPRSNAGRAISGIWLGDPQDFTTDGTTYRWIAIVDYVSLLNWGNSEIDETVNPDT</sequence>
<gene>
    <name evidence="1" type="ORF">GY21_15345</name>
</gene>
<dbReference type="EMBL" id="JPXF01000072">
    <property type="protein sequence ID" value="KGJ72453.1"/>
    <property type="molecule type" value="Genomic_DNA"/>
</dbReference>
<dbReference type="Proteomes" id="UP000029864">
    <property type="component" value="Unassembled WGS sequence"/>
</dbReference>
<dbReference type="STRING" id="1001240.GY21_15345"/>
<reference evidence="1 2" key="1">
    <citation type="submission" date="2014-08" db="EMBL/GenBank/DDBJ databases">
        <authorList>
            <person name="Sisinthy S."/>
        </authorList>
    </citation>
    <scope>NUCLEOTIDE SEQUENCE [LARGE SCALE GENOMIC DNA]</scope>
    <source>
        <strain evidence="1 2">RuG17</strain>
    </source>
</reference>
<evidence type="ECO:0000313" key="2">
    <source>
        <dbReference type="Proteomes" id="UP000029864"/>
    </source>
</evidence>